<gene>
    <name evidence="3" type="ORF">C9374_002822</name>
</gene>
<dbReference type="EMBL" id="PYSW02000016">
    <property type="protein sequence ID" value="KAG2386376.1"/>
    <property type="molecule type" value="Genomic_DNA"/>
</dbReference>
<reference evidence="3 4" key="1">
    <citation type="journal article" date="2018" name="BMC Genomics">
        <title>The genome of Naegleria lovaniensis, the basis for a comparative approach to unravel pathogenicity factors of the human pathogenic amoeba N. fowleri.</title>
        <authorList>
            <person name="Liechti N."/>
            <person name="Schurch N."/>
            <person name="Bruggmann R."/>
            <person name="Wittwer M."/>
        </authorList>
    </citation>
    <scope>NUCLEOTIDE SEQUENCE [LARGE SCALE GENOMIC DNA]</scope>
    <source>
        <strain evidence="3 4">ATCC 30569</strain>
    </source>
</reference>
<evidence type="ECO:0000256" key="1">
    <source>
        <dbReference type="SAM" id="MobiDB-lite"/>
    </source>
</evidence>
<proteinExistence type="predicted"/>
<dbReference type="InterPro" id="IPR011009">
    <property type="entry name" value="Kinase-like_dom_sf"/>
</dbReference>
<dbReference type="PANTHER" id="PTHR45890:SF1">
    <property type="entry name" value="AARF DOMAIN CONTAINING KINASE 2"/>
    <property type="match status" value="1"/>
</dbReference>
<accession>A0AA88GV32</accession>
<sequence length="663" mass="76678">MWRRLLRRGVQQASSSTPPPNTENTASQAAKTVATNSSRFGRRFVIGSLIVGGTITLGAVAKAYEKEAEEEIGVIRKKSRWLNLLFGSKPADEKTSPEYGFETPTLINSDKYGQLLYDRFTHSFFHRVYYLIHIGQRLDEIISIFSPLAVYALVHFFVLKPFYRLLYTRIKYVENGQEMLEKAERDLDEKFYAFVVQSLKDGGTCFIKFSQWLSTRADLLEPQVCKHFATLHSNAPKHHMKNVKQLINEQYRKREHTDKDIVVWMDSEHPLASGAIGQVYKGKMRYHNEEKDKDEIRDVAIKVRHPHVETQILQDLKILELLCVITSRFLPSLGWLQLQENVKEFTKCMKLQTNFIFEGENLRAFQKNFQDFKNTIIFPTPYYYSPNILIESFEPGISIQHYMDQARSDREVSMPNPTQQPNKDMDELVKEKGNKPIPPEVEQLDTKEQQRLLQKKHRHRVAELGTDLFLKMMLHDNLLHADLHPGNLLVRINKETNEPMLVVLDAGMVTQLSQEDRQNFVDLFSAIIRGEGYYAAQLMIERSRKLRENSGYTLTPENAEKFKTEMADLITFVLDKPIEEIQVGKVMETVLTLGRQYHVPIESTFSTLVISTVVVEGIARQLNPRFQFAVSARPFLARDKTLRMAYIQSRLGKIKEAAENLIK</sequence>
<dbReference type="SUPFAM" id="SSF56112">
    <property type="entry name" value="Protein kinase-like (PK-like)"/>
    <property type="match status" value="1"/>
</dbReference>
<dbReference type="PROSITE" id="PS50011">
    <property type="entry name" value="PROTEIN_KINASE_DOM"/>
    <property type="match status" value="1"/>
</dbReference>
<dbReference type="InterPro" id="IPR052402">
    <property type="entry name" value="ADCK_kinase"/>
</dbReference>
<dbReference type="RefSeq" id="XP_044550368.1">
    <property type="nucleotide sequence ID" value="XM_044692282.1"/>
</dbReference>
<evidence type="ECO:0000313" key="3">
    <source>
        <dbReference type="EMBL" id="KAG2386376.1"/>
    </source>
</evidence>
<dbReference type="PANTHER" id="PTHR45890">
    <property type="entry name" value="AARF DOMAIN CONTAINING KINASE 2 (PREDICTED)"/>
    <property type="match status" value="1"/>
</dbReference>
<feature type="compositionally biased region" description="Polar residues" evidence="1">
    <location>
        <begin position="11"/>
        <end position="29"/>
    </location>
</feature>
<comment type="caution">
    <text evidence="3">The sequence shown here is derived from an EMBL/GenBank/DDBJ whole genome shotgun (WGS) entry which is preliminary data.</text>
</comment>
<organism evidence="3 4">
    <name type="scientific">Naegleria lovaniensis</name>
    <name type="common">Amoeba</name>
    <dbReference type="NCBI Taxonomy" id="51637"/>
    <lineage>
        <taxon>Eukaryota</taxon>
        <taxon>Discoba</taxon>
        <taxon>Heterolobosea</taxon>
        <taxon>Tetramitia</taxon>
        <taxon>Eutetramitia</taxon>
        <taxon>Vahlkampfiidae</taxon>
        <taxon>Naegleria</taxon>
    </lineage>
</organism>
<dbReference type="Pfam" id="PF03109">
    <property type="entry name" value="ABC1"/>
    <property type="match status" value="1"/>
</dbReference>
<evidence type="ECO:0000313" key="4">
    <source>
        <dbReference type="Proteomes" id="UP000816034"/>
    </source>
</evidence>
<keyword evidence="4" id="KW-1185">Reference proteome</keyword>
<dbReference type="GO" id="GO:0004672">
    <property type="term" value="F:protein kinase activity"/>
    <property type="evidence" value="ECO:0007669"/>
    <property type="project" value="InterPro"/>
</dbReference>
<dbReference type="InterPro" id="IPR004147">
    <property type="entry name" value="ABC1_dom"/>
</dbReference>
<protein>
    <recommendedName>
        <fullName evidence="2">Protein kinase domain-containing protein</fullName>
    </recommendedName>
</protein>
<evidence type="ECO:0000259" key="2">
    <source>
        <dbReference type="PROSITE" id="PS50011"/>
    </source>
</evidence>
<dbReference type="Proteomes" id="UP000816034">
    <property type="component" value="Unassembled WGS sequence"/>
</dbReference>
<dbReference type="GO" id="GO:0005524">
    <property type="term" value="F:ATP binding"/>
    <property type="evidence" value="ECO:0007669"/>
    <property type="project" value="InterPro"/>
</dbReference>
<name>A0AA88GV32_NAELO</name>
<dbReference type="GeneID" id="68095277"/>
<feature type="domain" description="Protein kinase" evidence="2">
    <location>
        <begin position="265"/>
        <end position="663"/>
    </location>
</feature>
<feature type="region of interest" description="Disordered" evidence="1">
    <location>
        <begin position="1"/>
        <end position="29"/>
    </location>
</feature>
<dbReference type="InterPro" id="IPR000719">
    <property type="entry name" value="Prot_kinase_dom"/>
</dbReference>
<dbReference type="AlphaFoldDB" id="A0AA88GV32"/>